<dbReference type="InterPro" id="IPR051681">
    <property type="entry name" value="Ser/Thr_Kinases-Pseudokinases"/>
</dbReference>
<dbReference type="Pfam" id="PF00069">
    <property type="entry name" value="Pkinase"/>
    <property type="match status" value="1"/>
</dbReference>
<gene>
    <name evidence="2" type="ORF">JAAARDRAFT_247031</name>
</gene>
<dbReference type="GO" id="GO:0004674">
    <property type="term" value="F:protein serine/threonine kinase activity"/>
    <property type="evidence" value="ECO:0007669"/>
    <property type="project" value="TreeGrafter"/>
</dbReference>
<dbReference type="OrthoDB" id="4062651at2759"/>
<dbReference type="SUPFAM" id="SSF56112">
    <property type="entry name" value="Protein kinase-like (PK-like)"/>
    <property type="match status" value="1"/>
</dbReference>
<dbReference type="Proteomes" id="UP000027265">
    <property type="component" value="Unassembled WGS sequence"/>
</dbReference>
<evidence type="ECO:0000313" key="2">
    <source>
        <dbReference type="EMBL" id="KDQ65065.1"/>
    </source>
</evidence>
<dbReference type="InParanoid" id="A0A067QFV7"/>
<reference evidence="3" key="1">
    <citation type="journal article" date="2014" name="Proc. Natl. Acad. Sci. U.S.A.">
        <title>Extensive sampling of basidiomycete genomes demonstrates inadequacy of the white-rot/brown-rot paradigm for wood decay fungi.</title>
        <authorList>
            <person name="Riley R."/>
            <person name="Salamov A.A."/>
            <person name="Brown D.W."/>
            <person name="Nagy L.G."/>
            <person name="Floudas D."/>
            <person name="Held B.W."/>
            <person name="Levasseur A."/>
            <person name="Lombard V."/>
            <person name="Morin E."/>
            <person name="Otillar R."/>
            <person name="Lindquist E.A."/>
            <person name="Sun H."/>
            <person name="LaButti K.M."/>
            <person name="Schmutz J."/>
            <person name="Jabbour D."/>
            <person name="Luo H."/>
            <person name="Baker S.E."/>
            <person name="Pisabarro A.G."/>
            <person name="Walton J.D."/>
            <person name="Blanchette R.A."/>
            <person name="Henrissat B."/>
            <person name="Martin F."/>
            <person name="Cullen D."/>
            <person name="Hibbett D.S."/>
            <person name="Grigoriev I.V."/>
        </authorList>
    </citation>
    <scope>NUCLEOTIDE SEQUENCE [LARGE SCALE GENOMIC DNA]</scope>
    <source>
        <strain evidence="3">MUCL 33604</strain>
    </source>
</reference>
<dbReference type="HOGENOM" id="CLU_000288_7_18_1"/>
<dbReference type="AlphaFoldDB" id="A0A067QFV7"/>
<dbReference type="PANTHER" id="PTHR44329">
    <property type="entry name" value="SERINE/THREONINE-PROTEIN KINASE TNNI3K-RELATED"/>
    <property type="match status" value="1"/>
</dbReference>
<sequence length="369" mass="41802">MRKILDPSFDTSRVRDLRGKEADDFLNLTLKVVDKLRLLVEEEDRRDLTLDSFKATHQFEMARLVNAHYLTISVSEASGVLPSSLTISGVAYARSKEPLPVGVSSDIYQCLHYGCKVAVKRRRVYRSFNLEWISIVRRCWHQEALLWRGLSHPHILPFLGVDIGQPDMAFEPGVETELFVTLVSPWMEHGTLTEYLKTTGSLSTDVDTLLLEVALGLRYLHSRQIIHGNLTPANIYIDDAGHVRLAEFGLSVFRQQGHDECRVSPRFMAPELLRSSGITPASDIYSFSLVCVEAYTLQRPFPDVKLHVVAISQVLHGKRPGRPPRDPSKPMMSDSLWSLIQWCWEEKPTNRPTIGSVIASLRLCKEIGR</sequence>
<accession>A0A067QFV7</accession>
<feature type="domain" description="Protein kinase" evidence="1">
    <location>
        <begin position="93"/>
        <end position="363"/>
    </location>
</feature>
<protein>
    <recommendedName>
        <fullName evidence="1">Protein kinase domain-containing protein</fullName>
    </recommendedName>
</protein>
<evidence type="ECO:0000313" key="3">
    <source>
        <dbReference type="Proteomes" id="UP000027265"/>
    </source>
</evidence>
<keyword evidence="3" id="KW-1185">Reference proteome</keyword>
<dbReference type="GO" id="GO:0005524">
    <property type="term" value="F:ATP binding"/>
    <property type="evidence" value="ECO:0007669"/>
    <property type="project" value="InterPro"/>
</dbReference>
<proteinExistence type="predicted"/>
<organism evidence="2 3">
    <name type="scientific">Jaapia argillacea MUCL 33604</name>
    <dbReference type="NCBI Taxonomy" id="933084"/>
    <lineage>
        <taxon>Eukaryota</taxon>
        <taxon>Fungi</taxon>
        <taxon>Dikarya</taxon>
        <taxon>Basidiomycota</taxon>
        <taxon>Agaricomycotina</taxon>
        <taxon>Agaricomycetes</taxon>
        <taxon>Agaricomycetidae</taxon>
        <taxon>Jaapiales</taxon>
        <taxon>Jaapiaceae</taxon>
        <taxon>Jaapia</taxon>
    </lineage>
</organism>
<dbReference type="Gene3D" id="1.10.510.10">
    <property type="entry name" value="Transferase(Phosphotransferase) domain 1"/>
    <property type="match status" value="1"/>
</dbReference>
<dbReference type="InterPro" id="IPR000719">
    <property type="entry name" value="Prot_kinase_dom"/>
</dbReference>
<dbReference type="STRING" id="933084.A0A067QFV7"/>
<name>A0A067QFV7_9AGAM</name>
<dbReference type="InterPro" id="IPR011009">
    <property type="entry name" value="Kinase-like_dom_sf"/>
</dbReference>
<evidence type="ECO:0000259" key="1">
    <source>
        <dbReference type="PROSITE" id="PS50011"/>
    </source>
</evidence>
<dbReference type="EMBL" id="KL197709">
    <property type="protein sequence ID" value="KDQ65065.1"/>
    <property type="molecule type" value="Genomic_DNA"/>
</dbReference>
<dbReference type="PROSITE" id="PS50011">
    <property type="entry name" value="PROTEIN_KINASE_DOM"/>
    <property type="match status" value="1"/>
</dbReference>